<reference evidence="2" key="1">
    <citation type="submission" date="2023-10" db="EMBL/GenBank/DDBJ databases">
        <title>Genome assembly of Pristionchus species.</title>
        <authorList>
            <person name="Yoshida K."/>
            <person name="Sommer R.J."/>
        </authorList>
    </citation>
    <scope>NUCLEOTIDE SEQUENCE</scope>
    <source>
        <strain evidence="2">RS5133</strain>
    </source>
</reference>
<name>A0AAV5UXK1_9BILA</name>
<feature type="non-terminal residue" evidence="2">
    <location>
        <position position="1"/>
    </location>
</feature>
<comment type="caution">
    <text evidence="2">The sequence shown here is derived from an EMBL/GenBank/DDBJ whole genome shotgun (WGS) entry which is preliminary data.</text>
</comment>
<feature type="region of interest" description="Disordered" evidence="1">
    <location>
        <begin position="115"/>
        <end position="146"/>
    </location>
</feature>
<dbReference type="Proteomes" id="UP001432322">
    <property type="component" value="Unassembled WGS sequence"/>
</dbReference>
<feature type="non-terminal residue" evidence="2">
    <location>
        <position position="159"/>
    </location>
</feature>
<dbReference type="AlphaFoldDB" id="A0AAV5UXK1"/>
<accession>A0AAV5UXK1</accession>
<proteinExistence type="predicted"/>
<evidence type="ECO:0000256" key="1">
    <source>
        <dbReference type="SAM" id="MobiDB-lite"/>
    </source>
</evidence>
<gene>
    <name evidence="2" type="ORF">PFISCL1PPCAC_2212</name>
</gene>
<evidence type="ECO:0000313" key="3">
    <source>
        <dbReference type="Proteomes" id="UP001432322"/>
    </source>
</evidence>
<feature type="region of interest" description="Disordered" evidence="1">
    <location>
        <begin position="1"/>
        <end position="26"/>
    </location>
</feature>
<evidence type="ECO:0000313" key="2">
    <source>
        <dbReference type="EMBL" id="GMT10915.1"/>
    </source>
</evidence>
<organism evidence="2 3">
    <name type="scientific">Pristionchus fissidentatus</name>
    <dbReference type="NCBI Taxonomy" id="1538716"/>
    <lineage>
        <taxon>Eukaryota</taxon>
        <taxon>Metazoa</taxon>
        <taxon>Ecdysozoa</taxon>
        <taxon>Nematoda</taxon>
        <taxon>Chromadorea</taxon>
        <taxon>Rhabditida</taxon>
        <taxon>Rhabditina</taxon>
        <taxon>Diplogasteromorpha</taxon>
        <taxon>Diplogasteroidea</taxon>
        <taxon>Neodiplogasteridae</taxon>
        <taxon>Pristionchus</taxon>
    </lineage>
</organism>
<feature type="compositionally biased region" description="Basic and acidic residues" evidence="1">
    <location>
        <begin position="13"/>
        <end position="26"/>
    </location>
</feature>
<feature type="compositionally biased region" description="Polar residues" evidence="1">
    <location>
        <begin position="115"/>
        <end position="124"/>
    </location>
</feature>
<protein>
    <submittedName>
        <fullName evidence="2">Uncharacterized protein</fullName>
    </submittedName>
</protein>
<keyword evidence="3" id="KW-1185">Reference proteome</keyword>
<dbReference type="EMBL" id="BTSY01000001">
    <property type="protein sequence ID" value="GMT10915.1"/>
    <property type="molecule type" value="Genomic_DNA"/>
</dbReference>
<sequence length="159" mass="18220">RSTRWRTSPFPDTRPRREDTLHPREDTHLLHPREDILLLHLKVVTLRLKQDTLPLQQDTLLLLHPLNREAKTAYCSASSGSSRRSLCITRITRHAVLTCGSMCFYSHSSLVDGSMHSGSVSAETKGQRSRRSPFLPLPPTNSQYHTPKDRKLFRLINDV</sequence>